<proteinExistence type="predicted"/>
<sequence length="182" mass="19725">MGWMRDTTARWLRIMAATGDGTTPLDEGVNLIGEVAGTFGPGDKPKRFRKPKREDSVVTTAEMVTVLSRHLVTGVQASDYLLVRLAAATGQSREQILDELSAELTRWLNTEQLAILRLEVESGCLALNGAENPTYSGLGQRVEQVLSMALSEAEELVAAARAEATKIVAEAEQRPCPRCGQT</sequence>
<organism evidence="1 2">
    <name type="scientific">Actinoallomurus bryophytorum</name>
    <dbReference type="NCBI Taxonomy" id="1490222"/>
    <lineage>
        <taxon>Bacteria</taxon>
        <taxon>Bacillati</taxon>
        <taxon>Actinomycetota</taxon>
        <taxon>Actinomycetes</taxon>
        <taxon>Streptosporangiales</taxon>
        <taxon>Thermomonosporaceae</taxon>
        <taxon>Actinoallomurus</taxon>
    </lineage>
</organism>
<dbReference type="EMBL" id="VFOZ01000002">
    <property type="protein sequence ID" value="TQL90086.1"/>
    <property type="molecule type" value="Genomic_DNA"/>
</dbReference>
<comment type="caution">
    <text evidence="1">The sequence shown here is derived from an EMBL/GenBank/DDBJ whole genome shotgun (WGS) entry which is preliminary data.</text>
</comment>
<dbReference type="AlphaFoldDB" id="A0A543BZ80"/>
<dbReference type="RefSeq" id="WP_141962174.1">
    <property type="nucleotide sequence ID" value="NZ_VFOZ01000002.1"/>
</dbReference>
<reference evidence="1 2" key="1">
    <citation type="submission" date="2019-06" db="EMBL/GenBank/DDBJ databases">
        <title>Sequencing the genomes of 1000 actinobacteria strains.</title>
        <authorList>
            <person name="Klenk H.-P."/>
        </authorList>
    </citation>
    <scope>NUCLEOTIDE SEQUENCE [LARGE SCALE GENOMIC DNA]</scope>
    <source>
        <strain evidence="1 2">DSM 102200</strain>
    </source>
</reference>
<name>A0A543BZ80_9ACTN</name>
<dbReference type="Proteomes" id="UP000316096">
    <property type="component" value="Unassembled WGS sequence"/>
</dbReference>
<protein>
    <submittedName>
        <fullName evidence="1">Uncharacterized protein</fullName>
    </submittedName>
</protein>
<evidence type="ECO:0000313" key="1">
    <source>
        <dbReference type="EMBL" id="TQL90086.1"/>
    </source>
</evidence>
<evidence type="ECO:0000313" key="2">
    <source>
        <dbReference type="Proteomes" id="UP000316096"/>
    </source>
</evidence>
<keyword evidence="2" id="KW-1185">Reference proteome</keyword>
<gene>
    <name evidence="1" type="ORF">FB559_7378</name>
</gene>
<accession>A0A543BZ80</accession>